<dbReference type="OrthoDB" id="14196at2"/>
<dbReference type="AlphaFoldDB" id="A0A1G7GYS4"/>
<evidence type="ECO:0000256" key="1">
    <source>
        <dbReference type="PROSITE-ProRule" id="PRU00278"/>
    </source>
</evidence>
<feature type="domain" description="PpiC" evidence="3">
    <location>
        <begin position="120"/>
        <end position="222"/>
    </location>
</feature>
<dbReference type="PROSITE" id="PS50198">
    <property type="entry name" value="PPIC_PPIASE_2"/>
    <property type="match status" value="2"/>
</dbReference>
<proteinExistence type="predicted"/>
<dbReference type="Pfam" id="PF13616">
    <property type="entry name" value="Rotamase_3"/>
    <property type="match status" value="1"/>
</dbReference>
<dbReference type="InterPro" id="IPR046357">
    <property type="entry name" value="PPIase_dom_sf"/>
</dbReference>
<evidence type="ECO:0000313" key="5">
    <source>
        <dbReference type="Proteomes" id="UP000199321"/>
    </source>
</evidence>
<dbReference type="SUPFAM" id="SSF54534">
    <property type="entry name" value="FKBP-like"/>
    <property type="match status" value="2"/>
</dbReference>
<keyword evidence="1" id="KW-0697">Rotamase</keyword>
<dbReference type="InterPro" id="IPR050245">
    <property type="entry name" value="PrsA_foldase"/>
</dbReference>
<name>A0A1G7GYS4_9FLAO</name>
<accession>A0A1G7GYS4</accession>
<dbReference type="Pfam" id="PF00639">
    <property type="entry name" value="Rotamase"/>
    <property type="match status" value="1"/>
</dbReference>
<feature type="signal peptide" evidence="2">
    <location>
        <begin position="1"/>
        <end position="19"/>
    </location>
</feature>
<reference evidence="4 5" key="1">
    <citation type="submission" date="2016-10" db="EMBL/GenBank/DDBJ databases">
        <authorList>
            <person name="de Groot N.N."/>
        </authorList>
    </citation>
    <scope>NUCLEOTIDE SEQUENCE [LARGE SCALE GENOMIC DNA]</scope>
    <source>
        <strain evidence="4 5">DSM 16195</strain>
    </source>
</reference>
<dbReference type="GO" id="GO:0003755">
    <property type="term" value="F:peptidyl-prolyl cis-trans isomerase activity"/>
    <property type="evidence" value="ECO:0007669"/>
    <property type="project" value="UniProtKB-KW"/>
</dbReference>
<evidence type="ECO:0000256" key="2">
    <source>
        <dbReference type="SAM" id="SignalP"/>
    </source>
</evidence>
<dbReference type="EMBL" id="FNBA01000003">
    <property type="protein sequence ID" value="SDE93316.1"/>
    <property type="molecule type" value="Genomic_DNA"/>
</dbReference>
<keyword evidence="1 4" id="KW-0413">Isomerase</keyword>
<dbReference type="STRING" id="227084.SAMN05421855_103408"/>
<evidence type="ECO:0000259" key="3">
    <source>
        <dbReference type="PROSITE" id="PS50198"/>
    </source>
</evidence>
<dbReference type="Gene3D" id="3.10.50.40">
    <property type="match status" value="2"/>
</dbReference>
<gene>
    <name evidence="4" type="ORF">SAMN05421855_103408</name>
</gene>
<keyword evidence="5" id="KW-1185">Reference proteome</keyword>
<feature type="chain" id="PRO_5011712494" evidence="2">
    <location>
        <begin position="20"/>
        <end position="651"/>
    </location>
</feature>
<protein>
    <submittedName>
        <fullName evidence="4">Peptidyl-prolyl cis-trans isomerase SurA</fullName>
    </submittedName>
</protein>
<dbReference type="PANTHER" id="PTHR47245:SF2">
    <property type="entry name" value="PEPTIDYL-PROLYL CIS-TRANS ISOMERASE HP_0175-RELATED"/>
    <property type="match status" value="1"/>
</dbReference>
<keyword evidence="2" id="KW-0732">Signal</keyword>
<feature type="domain" description="PpiC" evidence="3">
    <location>
        <begin position="227"/>
        <end position="328"/>
    </location>
</feature>
<evidence type="ECO:0000313" key="4">
    <source>
        <dbReference type="EMBL" id="SDE93316.1"/>
    </source>
</evidence>
<dbReference type="PANTHER" id="PTHR47245">
    <property type="entry name" value="PEPTIDYLPROLYL ISOMERASE"/>
    <property type="match status" value="1"/>
</dbReference>
<sequence length="651" mass="75351">MKKYFGFIVLFFALSMSYAQNKKDVLLTIDDKPVYISEFKRVFNKNLDLVKDENQKSVDGYLDLFIDYKLKVAEAYNEGLDKEKRYVVEFDKYQSQLARGYIFEDKLTKELAEEAYERSLEEINANHILILATYDDTPQDTLKAYNKIKKIYDRAKAGEDFETLAKENSEEPNASKSAGSLGYFSAFSMVYPFETMAYNTKVGEVSEIVRTQFGYHIIKVNDRRERATPIVVSHLMIADNGNDRTFDPEERINEIKALLAQGESFESLAKQYSDDKNSAKHGGQLNAFRKGQLRAPKFEDAAYKLKNVGDISEPIKSKFGWHLIRLDEIKTTPTFEEEEESLLKQVKSGIRSKIVSSAIGAKIKDKYDFKVVNDYIPFFDTYVDDAVLKRRWRYDTIPASEDKVIFTIESKEVTFNDFAAYINNRQRSPTSFKTKMNVLTSFYDEFETEELKDFYKENLEFENEEYAATLNEYRNGLLIFDVMNRNIWEKAKKDTVGLENYYEGHKQNYIWNERVQATLISTSSSDVATQVQALLKDGKTSEEIKKAVNTNDTVNVIISEGDFEKGQRELPADFEFTEGVSKVYNHNEGFVVVDVKKVLPEGIKSLNMIKGKVMSDYQTFLEKKWMDSLRAKYNVEIHKKALKRLKKELDS</sequence>
<dbReference type="InterPro" id="IPR000297">
    <property type="entry name" value="PPIase_PpiC"/>
</dbReference>
<dbReference type="Proteomes" id="UP000199321">
    <property type="component" value="Unassembled WGS sequence"/>
</dbReference>
<organism evidence="4 5">
    <name type="scientific">Ulvibacter litoralis</name>
    <dbReference type="NCBI Taxonomy" id="227084"/>
    <lineage>
        <taxon>Bacteria</taxon>
        <taxon>Pseudomonadati</taxon>
        <taxon>Bacteroidota</taxon>
        <taxon>Flavobacteriia</taxon>
        <taxon>Flavobacteriales</taxon>
        <taxon>Flavobacteriaceae</taxon>
        <taxon>Ulvibacter</taxon>
    </lineage>
</organism>
<dbReference type="RefSeq" id="WP_093144551.1">
    <property type="nucleotide sequence ID" value="NZ_BMWO01000005.1"/>
</dbReference>